<dbReference type="InterPro" id="IPR003594">
    <property type="entry name" value="HATPase_dom"/>
</dbReference>
<evidence type="ECO:0000256" key="10">
    <source>
        <dbReference type="ARBA" id="ARBA00022840"/>
    </source>
</evidence>
<protein>
    <recommendedName>
        <fullName evidence="3">histidine kinase</fullName>
        <ecNumber evidence="3">2.7.13.3</ecNumber>
    </recommendedName>
</protein>
<dbReference type="InterPro" id="IPR036890">
    <property type="entry name" value="HATPase_C_sf"/>
</dbReference>
<dbReference type="EMBL" id="JARYGZ010000003">
    <property type="protein sequence ID" value="MDH7640608.1"/>
    <property type="molecule type" value="Genomic_DNA"/>
</dbReference>
<evidence type="ECO:0000256" key="1">
    <source>
        <dbReference type="ARBA" id="ARBA00000085"/>
    </source>
</evidence>
<evidence type="ECO:0000259" key="16">
    <source>
        <dbReference type="PROSITE" id="PS50109"/>
    </source>
</evidence>
<evidence type="ECO:0000256" key="11">
    <source>
        <dbReference type="ARBA" id="ARBA00022989"/>
    </source>
</evidence>
<evidence type="ECO:0000256" key="8">
    <source>
        <dbReference type="ARBA" id="ARBA00022741"/>
    </source>
</evidence>
<keyword evidence="11 15" id="KW-1133">Transmembrane helix</keyword>
<dbReference type="Pfam" id="PF02518">
    <property type="entry name" value="HATPase_c"/>
    <property type="match status" value="1"/>
</dbReference>
<dbReference type="PROSITE" id="PS50885">
    <property type="entry name" value="HAMP"/>
    <property type="match status" value="1"/>
</dbReference>
<feature type="transmembrane region" description="Helical" evidence="15">
    <location>
        <begin position="12"/>
        <end position="35"/>
    </location>
</feature>
<evidence type="ECO:0000256" key="12">
    <source>
        <dbReference type="ARBA" id="ARBA00023012"/>
    </source>
</evidence>
<dbReference type="PANTHER" id="PTHR44936">
    <property type="entry name" value="SENSOR PROTEIN CREC"/>
    <property type="match status" value="1"/>
</dbReference>
<keyword evidence="13 15" id="KW-0472">Membrane</keyword>
<evidence type="ECO:0000313" key="18">
    <source>
        <dbReference type="EMBL" id="MDH7640608.1"/>
    </source>
</evidence>
<evidence type="ECO:0000259" key="17">
    <source>
        <dbReference type="PROSITE" id="PS50885"/>
    </source>
</evidence>
<sequence>MLGRAWGRPPLFLRIFGVMLAALIAAQLLDFALLVSVPPPTPRLYPIAEVAELLHGDAPHDTATYRVTETTKTPDDDDDPRTRRQRAQLAQRLGAGQADVRLDFDRPPLFLGGPMRRPQHWKDEQRDQLLFGHFVASFHLPDGRWRVVRPASHGIEPWHWRMLLWLFGLLVAVAPFAWWVARRVAQPIGLFADAAGRLGRDPRADPMPVEGPAEVAAAASAFNEMQARIRRYVDDRVTMAAAMAHDLRTPLMRLSLRVEKAGPELRPAMEADIAEMREMIGAALAFVRDIGRPPRRQKLSLRALVESVADEMADIGADVMVELGDDIVIEADVAGLKSLLANLIGNAVAYAGQARVRIARPAGHALIEVADDGPGLPDDMLERVFEPFFRAEPSRNRETGGSGLGLASARAVARAHGGDITLINRAEGGLLARVLLPL</sequence>
<evidence type="ECO:0000256" key="14">
    <source>
        <dbReference type="SAM" id="MobiDB-lite"/>
    </source>
</evidence>
<dbReference type="Gene3D" id="3.30.565.10">
    <property type="entry name" value="Histidine kinase-like ATPase, C-terminal domain"/>
    <property type="match status" value="1"/>
</dbReference>
<keyword evidence="6" id="KW-0808">Transferase</keyword>
<evidence type="ECO:0000256" key="4">
    <source>
        <dbReference type="ARBA" id="ARBA00022519"/>
    </source>
</evidence>
<keyword evidence="8" id="KW-0547">Nucleotide-binding</keyword>
<accession>A0ABT6N691</accession>
<keyword evidence="4" id="KW-0997">Cell inner membrane</keyword>
<comment type="subcellular location">
    <subcellularLocation>
        <location evidence="2">Cell inner membrane</location>
        <topology evidence="2">Multi-pass membrane protein</topology>
    </subcellularLocation>
</comment>
<name>A0ABT6N691_9SPHN</name>
<dbReference type="Proteomes" id="UP001160625">
    <property type="component" value="Unassembled WGS sequence"/>
</dbReference>
<gene>
    <name evidence="18" type="ORF">QGN17_17880</name>
</gene>
<keyword evidence="5" id="KW-0597">Phosphoprotein</keyword>
<comment type="caution">
    <text evidence="18">The sequence shown here is derived from an EMBL/GenBank/DDBJ whole genome shotgun (WGS) entry which is preliminary data.</text>
</comment>
<feature type="transmembrane region" description="Helical" evidence="15">
    <location>
        <begin position="162"/>
        <end position="181"/>
    </location>
</feature>
<dbReference type="Pfam" id="PF00672">
    <property type="entry name" value="HAMP"/>
    <property type="match status" value="1"/>
</dbReference>
<dbReference type="InterPro" id="IPR005467">
    <property type="entry name" value="His_kinase_dom"/>
</dbReference>
<dbReference type="PRINTS" id="PR00344">
    <property type="entry name" value="BCTRLSENSOR"/>
</dbReference>
<dbReference type="EC" id="2.7.13.3" evidence="3"/>
<feature type="domain" description="Histidine kinase" evidence="16">
    <location>
        <begin position="242"/>
        <end position="438"/>
    </location>
</feature>
<evidence type="ECO:0000256" key="3">
    <source>
        <dbReference type="ARBA" id="ARBA00012438"/>
    </source>
</evidence>
<comment type="catalytic activity">
    <reaction evidence="1">
        <text>ATP + protein L-histidine = ADP + protein N-phospho-L-histidine.</text>
        <dbReference type="EC" id="2.7.13.3"/>
    </reaction>
</comment>
<dbReference type="RefSeq" id="WP_281045959.1">
    <property type="nucleotide sequence ID" value="NZ_JARYGZ010000003.1"/>
</dbReference>
<feature type="region of interest" description="Disordered" evidence="14">
    <location>
        <begin position="61"/>
        <end position="93"/>
    </location>
</feature>
<dbReference type="Gene3D" id="1.10.287.130">
    <property type="match status" value="1"/>
</dbReference>
<dbReference type="InterPro" id="IPR003660">
    <property type="entry name" value="HAMP_dom"/>
</dbReference>
<dbReference type="InterPro" id="IPR036097">
    <property type="entry name" value="HisK_dim/P_sf"/>
</dbReference>
<evidence type="ECO:0000256" key="13">
    <source>
        <dbReference type="ARBA" id="ARBA00023136"/>
    </source>
</evidence>
<dbReference type="SMART" id="SM00304">
    <property type="entry name" value="HAMP"/>
    <property type="match status" value="1"/>
</dbReference>
<evidence type="ECO:0000256" key="7">
    <source>
        <dbReference type="ARBA" id="ARBA00022692"/>
    </source>
</evidence>
<feature type="domain" description="HAMP" evidence="17">
    <location>
        <begin position="182"/>
        <end position="234"/>
    </location>
</feature>
<keyword evidence="10" id="KW-0067">ATP-binding</keyword>
<dbReference type="PROSITE" id="PS50109">
    <property type="entry name" value="HIS_KIN"/>
    <property type="match status" value="1"/>
</dbReference>
<evidence type="ECO:0000256" key="9">
    <source>
        <dbReference type="ARBA" id="ARBA00022777"/>
    </source>
</evidence>
<keyword evidence="9 18" id="KW-0418">Kinase</keyword>
<dbReference type="SUPFAM" id="SSF47384">
    <property type="entry name" value="Homodimeric domain of signal transducing histidine kinase"/>
    <property type="match status" value="1"/>
</dbReference>
<evidence type="ECO:0000256" key="5">
    <source>
        <dbReference type="ARBA" id="ARBA00022553"/>
    </source>
</evidence>
<dbReference type="InterPro" id="IPR050980">
    <property type="entry name" value="2C_sensor_his_kinase"/>
</dbReference>
<organism evidence="18 19">
    <name type="scientific">Sphingomonas oryzagri</name>
    <dbReference type="NCBI Taxonomy" id="3042314"/>
    <lineage>
        <taxon>Bacteria</taxon>
        <taxon>Pseudomonadati</taxon>
        <taxon>Pseudomonadota</taxon>
        <taxon>Alphaproteobacteria</taxon>
        <taxon>Sphingomonadales</taxon>
        <taxon>Sphingomonadaceae</taxon>
        <taxon>Sphingomonas</taxon>
    </lineage>
</organism>
<dbReference type="InterPro" id="IPR004358">
    <property type="entry name" value="Sig_transdc_His_kin-like_C"/>
</dbReference>
<evidence type="ECO:0000256" key="6">
    <source>
        <dbReference type="ARBA" id="ARBA00022679"/>
    </source>
</evidence>
<keyword evidence="19" id="KW-1185">Reference proteome</keyword>
<reference evidence="18" key="1">
    <citation type="submission" date="2023-04" db="EMBL/GenBank/DDBJ databases">
        <title>Sphingomonas sp. MAHUQ-71 isolated from rice field.</title>
        <authorList>
            <person name="Huq M.A."/>
        </authorList>
    </citation>
    <scope>NUCLEOTIDE SEQUENCE</scope>
    <source>
        <strain evidence="18">MAHUQ-71</strain>
    </source>
</reference>
<keyword evidence="12" id="KW-0902">Two-component regulatory system</keyword>
<dbReference type="CDD" id="cd00075">
    <property type="entry name" value="HATPase"/>
    <property type="match status" value="1"/>
</dbReference>
<dbReference type="PANTHER" id="PTHR44936:SF5">
    <property type="entry name" value="SENSOR HISTIDINE KINASE ENVZ"/>
    <property type="match status" value="1"/>
</dbReference>
<keyword evidence="4" id="KW-1003">Cell membrane</keyword>
<evidence type="ECO:0000256" key="2">
    <source>
        <dbReference type="ARBA" id="ARBA00004429"/>
    </source>
</evidence>
<proteinExistence type="predicted"/>
<evidence type="ECO:0000313" key="19">
    <source>
        <dbReference type="Proteomes" id="UP001160625"/>
    </source>
</evidence>
<keyword evidence="7 15" id="KW-0812">Transmembrane</keyword>
<dbReference type="SUPFAM" id="SSF55874">
    <property type="entry name" value="ATPase domain of HSP90 chaperone/DNA topoisomerase II/histidine kinase"/>
    <property type="match status" value="1"/>
</dbReference>
<evidence type="ECO:0000256" key="15">
    <source>
        <dbReference type="SAM" id="Phobius"/>
    </source>
</evidence>
<dbReference type="SMART" id="SM00387">
    <property type="entry name" value="HATPase_c"/>
    <property type="match status" value="1"/>
</dbReference>
<dbReference type="GO" id="GO:0016301">
    <property type="term" value="F:kinase activity"/>
    <property type="evidence" value="ECO:0007669"/>
    <property type="project" value="UniProtKB-KW"/>
</dbReference>